<dbReference type="PANTHER" id="PTHR47505">
    <property type="entry name" value="DNA UTILIZATION PROTEIN YHGH"/>
    <property type="match status" value="1"/>
</dbReference>
<gene>
    <name evidence="3" type="ORF">JCM14722_10870</name>
</gene>
<dbReference type="RefSeq" id="WP_264983603.1">
    <property type="nucleotide sequence ID" value="NZ_AP026708.1"/>
</dbReference>
<dbReference type="Pfam" id="PF00156">
    <property type="entry name" value="Pribosyltran"/>
    <property type="match status" value="1"/>
</dbReference>
<evidence type="ECO:0000313" key="3">
    <source>
        <dbReference type="EMBL" id="BDQ33545.1"/>
    </source>
</evidence>
<dbReference type="CDD" id="cd06223">
    <property type="entry name" value="PRTases_typeI"/>
    <property type="match status" value="1"/>
</dbReference>
<reference evidence="3" key="1">
    <citation type="submission" date="2022-08" db="EMBL/GenBank/DDBJ databases">
        <title>Genome Sequence of the sulphate-reducing bacterium, Pseudodesulfovibrio portus JCM14722.</title>
        <authorList>
            <person name="Kondo R."/>
            <person name="Kataoka T."/>
        </authorList>
    </citation>
    <scope>NUCLEOTIDE SEQUENCE</scope>
    <source>
        <strain evidence="3">JCM 14722</strain>
    </source>
</reference>
<sequence length="247" mass="26940">MIPRILDLARRIGLTARRCPACGAVTHAPAKTDGNTLCADCARAMAPRTGGYCPGCGHMSGRKDDPPSLCPECRRTPPPWARLHFHGKYADPLRTLILGYKFGGGFGHARLLADMAERAFNGTGNAVPDVIVPVPLHSRRLMWRGFNQATEMSRLLSRKLGRPMLQNGLVRTRNTVPQTRLGHRERQANIKDAFTADPGQVRGKTVLLVDDVYTTGATLRECARTLNRAGAAAVEVLVLARAQQEPC</sequence>
<organism evidence="3 4">
    <name type="scientific">Pseudodesulfovibrio portus</name>
    <dbReference type="NCBI Taxonomy" id="231439"/>
    <lineage>
        <taxon>Bacteria</taxon>
        <taxon>Pseudomonadati</taxon>
        <taxon>Thermodesulfobacteriota</taxon>
        <taxon>Desulfovibrionia</taxon>
        <taxon>Desulfovibrionales</taxon>
        <taxon>Desulfovibrionaceae</taxon>
    </lineage>
</organism>
<keyword evidence="4" id="KW-1185">Reference proteome</keyword>
<comment type="similarity">
    <text evidence="1">Belongs to the ComF/GntX family.</text>
</comment>
<dbReference type="Gene3D" id="3.40.50.2020">
    <property type="match status" value="1"/>
</dbReference>
<dbReference type="SUPFAM" id="SSF53271">
    <property type="entry name" value="PRTase-like"/>
    <property type="match status" value="1"/>
</dbReference>
<dbReference type="EMBL" id="AP026708">
    <property type="protein sequence ID" value="BDQ33545.1"/>
    <property type="molecule type" value="Genomic_DNA"/>
</dbReference>
<evidence type="ECO:0000259" key="2">
    <source>
        <dbReference type="Pfam" id="PF00156"/>
    </source>
</evidence>
<dbReference type="InterPro" id="IPR051910">
    <property type="entry name" value="ComF/GntX_DNA_util-trans"/>
</dbReference>
<dbReference type="Proteomes" id="UP001061361">
    <property type="component" value="Chromosome"/>
</dbReference>
<accession>A0ABN6RU21</accession>
<feature type="domain" description="Phosphoribosyltransferase" evidence="2">
    <location>
        <begin position="144"/>
        <end position="243"/>
    </location>
</feature>
<name>A0ABN6RU21_9BACT</name>
<protein>
    <recommendedName>
        <fullName evidence="2">Phosphoribosyltransferase domain-containing protein</fullName>
    </recommendedName>
</protein>
<dbReference type="InterPro" id="IPR029057">
    <property type="entry name" value="PRTase-like"/>
</dbReference>
<dbReference type="InterPro" id="IPR000836">
    <property type="entry name" value="PRTase_dom"/>
</dbReference>
<evidence type="ECO:0000256" key="1">
    <source>
        <dbReference type="ARBA" id="ARBA00008007"/>
    </source>
</evidence>
<dbReference type="PANTHER" id="PTHR47505:SF1">
    <property type="entry name" value="DNA UTILIZATION PROTEIN YHGH"/>
    <property type="match status" value="1"/>
</dbReference>
<evidence type="ECO:0000313" key="4">
    <source>
        <dbReference type="Proteomes" id="UP001061361"/>
    </source>
</evidence>
<proteinExistence type="inferred from homology"/>